<sequence length="106" mass="12319">MNLAMVKKEEFSKETIDHISKLALLDLSDEEKEKLSKELGDILNYFKKLDDLDTSNIEPTTHPIDGLKNVFREDEPWESLSTEDVLKNAKHKKDGYFKAPRILKEK</sequence>
<dbReference type="PANTHER" id="PTHR15004">
    <property type="entry name" value="GLUTAMYL-TRNA(GLN) AMIDOTRANSFERASE SUBUNIT C, MITOCHONDRIAL"/>
    <property type="match status" value="1"/>
</dbReference>
<gene>
    <name evidence="1" type="ORF">S03H2_32446</name>
</gene>
<dbReference type="PANTHER" id="PTHR15004:SF0">
    <property type="entry name" value="GLUTAMYL-TRNA(GLN) AMIDOTRANSFERASE SUBUNIT C, MITOCHONDRIAL"/>
    <property type="match status" value="1"/>
</dbReference>
<protein>
    <submittedName>
        <fullName evidence="1">Uncharacterized protein</fullName>
    </submittedName>
</protein>
<reference evidence="1" key="1">
    <citation type="journal article" date="2014" name="Front. Microbiol.">
        <title>High frequency of phylogenetically diverse reductive dehalogenase-homologous genes in deep subseafloor sedimentary metagenomes.</title>
        <authorList>
            <person name="Kawai M."/>
            <person name="Futagami T."/>
            <person name="Toyoda A."/>
            <person name="Takaki Y."/>
            <person name="Nishi S."/>
            <person name="Hori S."/>
            <person name="Arai W."/>
            <person name="Tsubouchi T."/>
            <person name="Morono Y."/>
            <person name="Uchiyama I."/>
            <person name="Ito T."/>
            <person name="Fujiyama A."/>
            <person name="Inagaki F."/>
            <person name="Takami H."/>
        </authorList>
    </citation>
    <scope>NUCLEOTIDE SEQUENCE</scope>
    <source>
        <strain evidence="1">Expedition CK06-06</strain>
    </source>
</reference>
<dbReference type="NCBIfam" id="TIGR00135">
    <property type="entry name" value="gatC"/>
    <property type="match status" value="1"/>
</dbReference>
<dbReference type="GO" id="GO:0006450">
    <property type="term" value="P:regulation of translational fidelity"/>
    <property type="evidence" value="ECO:0007669"/>
    <property type="project" value="InterPro"/>
</dbReference>
<organism evidence="1">
    <name type="scientific">marine sediment metagenome</name>
    <dbReference type="NCBI Taxonomy" id="412755"/>
    <lineage>
        <taxon>unclassified sequences</taxon>
        <taxon>metagenomes</taxon>
        <taxon>ecological metagenomes</taxon>
    </lineage>
</organism>
<dbReference type="InterPro" id="IPR003837">
    <property type="entry name" value="GatC"/>
</dbReference>
<dbReference type="SUPFAM" id="SSF141000">
    <property type="entry name" value="Glu-tRNAGln amidotransferase C subunit"/>
    <property type="match status" value="1"/>
</dbReference>
<evidence type="ECO:0000313" key="1">
    <source>
        <dbReference type="EMBL" id="GAH55985.1"/>
    </source>
</evidence>
<name>X1HG31_9ZZZZ</name>
<dbReference type="Gene3D" id="1.10.20.60">
    <property type="entry name" value="Glu-tRNAGln amidotransferase C subunit, N-terminal domain"/>
    <property type="match status" value="1"/>
</dbReference>
<dbReference type="GO" id="GO:0070681">
    <property type="term" value="P:glutaminyl-tRNAGln biosynthesis via transamidation"/>
    <property type="evidence" value="ECO:0007669"/>
    <property type="project" value="TreeGrafter"/>
</dbReference>
<accession>X1HG31</accession>
<dbReference type="HAMAP" id="MF_00122">
    <property type="entry name" value="GatC"/>
    <property type="match status" value="1"/>
</dbReference>
<dbReference type="InterPro" id="IPR036113">
    <property type="entry name" value="Asp/Glu-ADT_sf_sub_c"/>
</dbReference>
<dbReference type="EMBL" id="BARU01019714">
    <property type="protein sequence ID" value="GAH55985.1"/>
    <property type="molecule type" value="Genomic_DNA"/>
</dbReference>
<dbReference type="Pfam" id="PF02686">
    <property type="entry name" value="GatC"/>
    <property type="match status" value="1"/>
</dbReference>
<comment type="caution">
    <text evidence="1">The sequence shown here is derived from an EMBL/GenBank/DDBJ whole genome shotgun (WGS) entry which is preliminary data.</text>
</comment>
<proteinExistence type="inferred from homology"/>
<dbReference type="AlphaFoldDB" id="X1HG31"/>